<organism evidence="4 5">
    <name type="scientific">Heterocephalus glaber</name>
    <name type="common">Naked mole rat</name>
    <dbReference type="NCBI Taxonomy" id="10181"/>
    <lineage>
        <taxon>Eukaryota</taxon>
        <taxon>Metazoa</taxon>
        <taxon>Chordata</taxon>
        <taxon>Craniata</taxon>
        <taxon>Vertebrata</taxon>
        <taxon>Euteleostomi</taxon>
        <taxon>Mammalia</taxon>
        <taxon>Eutheria</taxon>
        <taxon>Euarchontoglires</taxon>
        <taxon>Glires</taxon>
        <taxon>Rodentia</taxon>
        <taxon>Hystricomorpha</taxon>
        <taxon>Bathyergidae</taxon>
        <taxon>Heterocephalus</taxon>
    </lineage>
</organism>
<dbReference type="PANTHER" id="PTHR23120:SF17">
    <property type="entry name" value="MAESTRO HEAT-LIKE REPEAT-CONTAINING PROTEIN FAMILY MEMBER 7"/>
    <property type="match status" value="1"/>
</dbReference>
<sequence>VQRQIQEEPLDSLSTSVRQQAMVGVPFFAHTLPPLSPGAPPSLRWCPVPSSPGTLPCLRSHMRPVLGVQDRVQLVSTCVHSVFSLPSLRAMQEQDQAKAEAIQIPEIMQGIYVQLSHIQEPRAREVALLPVSFLARSFMTEVVVALLKCPLPLNSWVVKAVKTLLLKIGCSYEAAFVEAEGGWELLEQAESHHLGVSLLARAMVRYSCQDRCRFLYLLIPLLEHGDEKHKMTATAFFMEKCVKTLFHCSCLMGWELPKTAFSRKPWDNRQQAVGKICKYLVSGSF</sequence>
<dbReference type="InterPro" id="IPR055406">
    <property type="entry name" value="HEAT_Maestro"/>
</dbReference>
<dbReference type="Pfam" id="PF21047">
    <property type="entry name" value="HEAT_Maestro"/>
    <property type="match status" value="1"/>
</dbReference>
<dbReference type="GO" id="GO:0005737">
    <property type="term" value="C:cytoplasm"/>
    <property type="evidence" value="ECO:0007669"/>
    <property type="project" value="TreeGrafter"/>
</dbReference>
<evidence type="ECO:0000259" key="3">
    <source>
        <dbReference type="Pfam" id="PF23227"/>
    </source>
</evidence>
<reference evidence="4 5" key="1">
    <citation type="journal article" date="2011" name="Nature">
        <title>Genome sequencing reveals insights into physiology and longevity of the naked mole rat.</title>
        <authorList>
            <person name="Kim E.B."/>
            <person name="Fang X."/>
            <person name="Fushan A.A."/>
            <person name="Huang Z."/>
            <person name="Lobanov A.V."/>
            <person name="Han L."/>
            <person name="Marino S.M."/>
            <person name="Sun X."/>
            <person name="Turanov A.A."/>
            <person name="Yang P."/>
            <person name="Yim S.H."/>
            <person name="Zhao X."/>
            <person name="Kasaikina M.V."/>
            <person name="Stoletzki N."/>
            <person name="Peng C."/>
            <person name="Polak P."/>
            <person name="Xiong Z."/>
            <person name="Kiezun A."/>
            <person name="Zhu Y."/>
            <person name="Chen Y."/>
            <person name="Kryukov G.V."/>
            <person name="Zhang Q."/>
            <person name="Peshkin L."/>
            <person name="Yang L."/>
            <person name="Bronson R.T."/>
            <person name="Buffenstein R."/>
            <person name="Wang B."/>
            <person name="Han C."/>
            <person name="Li Q."/>
            <person name="Chen L."/>
            <person name="Zhao W."/>
            <person name="Sunyaev S.R."/>
            <person name="Park T.J."/>
            <person name="Zhang G."/>
            <person name="Wang J."/>
            <person name="Gladyshev V.N."/>
        </authorList>
    </citation>
    <scope>NUCLEOTIDE SEQUENCE [LARGE SCALE GENOMIC DNA]</scope>
</reference>
<dbReference type="InParanoid" id="G5BMC1"/>
<evidence type="ECO:0000256" key="1">
    <source>
        <dbReference type="ARBA" id="ARBA00022737"/>
    </source>
</evidence>
<evidence type="ECO:0000259" key="2">
    <source>
        <dbReference type="Pfam" id="PF21047"/>
    </source>
</evidence>
<feature type="non-terminal residue" evidence="4">
    <location>
        <position position="1"/>
    </location>
</feature>
<dbReference type="eggNOG" id="KOG2032">
    <property type="taxonomic scope" value="Eukaryota"/>
</dbReference>
<proteinExistence type="predicted"/>
<feature type="domain" description="Maestro-like HEAT-repeats" evidence="2">
    <location>
        <begin position="88"/>
        <end position="162"/>
    </location>
</feature>
<dbReference type="EMBL" id="JH170994">
    <property type="protein sequence ID" value="EHB10432.1"/>
    <property type="molecule type" value="Genomic_DNA"/>
</dbReference>
<dbReference type="InterPro" id="IPR048465">
    <property type="entry name" value="Maestro-like_HEAT"/>
</dbReference>
<gene>
    <name evidence="4" type="ORF">GW7_11019</name>
</gene>
<dbReference type="PANTHER" id="PTHR23120">
    <property type="entry name" value="MAESTRO-RELATED HEAT DOMAIN-CONTAINING"/>
    <property type="match status" value="1"/>
</dbReference>
<dbReference type="FunCoup" id="G5BMC1">
    <property type="interactions" value="192"/>
</dbReference>
<feature type="domain" description="Maestro/Maestro-like HEAT-repeats" evidence="3">
    <location>
        <begin position="239"/>
        <end position="282"/>
    </location>
</feature>
<dbReference type="Proteomes" id="UP000006813">
    <property type="component" value="Unassembled WGS sequence"/>
</dbReference>
<keyword evidence="1" id="KW-0677">Repeat</keyword>
<name>G5BMC1_HETGA</name>
<evidence type="ECO:0000313" key="4">
    <source>
        <dbReference type="EMBL" id="EHB10432.1"/>
    </source>
</evidence>
<dbReference type="AlphaFoldDB" id="G5BMC1"/>
<dbReference type="InterPro" id="IPR045206">
    <property type="entry name" value="Maestro_heat-like_prot"/>
</dbReference>
<dbReference type="Pfam" id="PF23227">
    <property type="entry name" value="HEAT_MROH2B_C"/>
    <property type="match status" value="1"/>
</dbReference>
<evidence type="ECO:0000313" key="5">
    <source>
        <dbReference type="Proteomes" id="UP000006813"/>
    </source>
</evidence>
<protein>
    <submittedName>
        <fullName evidence="4">Uncharacterized protein</fullName>
    </submittedName>
</protein>
<accession>G5BMC1</accession>